<proteinExistence type="predicted"/>
<evidence type="ECO:0000313" key="2">
    <source>
        <dbReference type="EMBL" id="AHC39708.1"/>
    </source>
</evidence>
<dbReference type="HOGENOM" id="CLU_3152280_0_0_5"/>
<dbReference type="STRING" id="1423892.EMUR_02050"/>
<dbReference type="EMBL" id="CP006917">
    <property type="protein sequence ID" value="AHC39708.1"/>
    <property type="molecule type" value="Genomic_DNA"/>
</dbReference>
<dbReference type="KEGG" id="emr:EMUR_02050"/>
<dbReference type="Proteomes" id="UP000018689">
    <property type="component" value="Chromosome"/>
</dbReference>
<keyword evidence="3" id="KW-1185">Reference proteome</keyword>
<name>V9R8T3_9RICK</name>
<accession>V9R8T3</accession>
<gene>
    <name evidence="2" type="ORF">EMUR_02050</name>
</gene>
<evidence type="ECO:0000313" key="3">
    <source>
        <dbReference type="Proteomes" id="UP000018689"/>
    </source>
</evidence>
<reference evidence="2 3" key="1">
    <citation type="journal article" date="2014" name="Genome Announc.">
        <title>Complete Genome Sequence of Ehrlichia muris Strain AS145T, a Model Monocytotropic Ehrlichia Strain.</title>
        <authorList>
            <person name="Thirumalapura N.R."/>
            <person name="Qin X."/>
            <person name="Kuriakose J.A."/>
            <person name="Walker D.H."/>
        </authorList>
    </citation>
    <scope>NUCLEOTIDE SEQUENCE [LARGE SCALE GENOMIC DNA]</scope>
    <source>
        <strain evidence="3">AS154</strain>
    </source>
</reference>
<organism evidence="2 3">
    <name type="scientific">Ehrlichia muris AS145</name>
    <dbReference type="NCBI Taxonomy" id="1423892"/>
    <lineage>
        <taxon>Bacteria</taxon>
        <taxon>Pseudomonadati</taxon>
        <taxon>Pseudomonadota</taxon>
        <taxon>Alphaproteobacteria</taxon>
        <taxon>Rickettsiales</taxon>
        <taxon>Anaplasmataceae</taxon>
        <taxon>Ehrlichia</taxon>
    </lineage>
</organism>
<sequence length="48" mass="5292">MSTIAHEMDPTQRAGQTVASNIRGAKKFGRDDKIKKKSVINANQKACF</sequence>
<feature type="region of interest" description="Disordered" evidence="1">
    <location>
        <begin position="1"/>
        <end position="31"/>
    </location>
</feature>
<dbReference type="PATRIC" id="fig|1423892.3.peg.419"/>
<dbReference type="AlphaFoldDB" id="V9R8T3"/>
<protein>
    <submittedName>
        <fullName evidence="2">Uncharacterized protein</fullName>
    </submittedName>
</protein>
<feature type="compositionally biased region" description="Basic and acidic residues" evidence="1">
    <location>
        <begin position="1"/>
        <end position="10"/>
    </location>
</feature>
<dbReference type="RefSeq" id="WP_024072019.1">
    <property type="nucleotide sequence ID" value="NC_023063.1"/>
</dbReference>
<evidence type="ECO:0000256" key="1">
    <source>
        <dbReference type="SAM" id="MobiDB-lite"/>
    </source>
</evidence>